<keyword evidence="2" id="KW-1185">Reference proteome</keyword>
<protein>
    <submittedName>
        <fullName evidence="1">Prostaglandin E2 receptor EP1 subtype</fullName>
    </submittedName>
</protein>
<evidence type="ECO:0000313" key="1">
    <source>
        <dbReference type="EMBL" id="TFJ99752.1"/>
    </source>
</evidence>
<keyword evidence="1" id="KW-0675">Receptor</keyword>
<comment type="caution">
    <text evidence="1">The sequence shown here is derived from an EMBL/GenBank/DDBJ whole genome shotgun (WGS) entry which is preliminary data.</text>
</comment>
<name>A0A4D9DXR2_9SAUR</name>
<reference evidence="1 2" key="2">
    <citation type="submission" date="2019-04" db="EMBL/GenBank/DDBJ databases">
        <title>The genome sequence of big-headed turtle.</title>
        <authorList>
            <person name="Gong S."/>
        </authorList>
    </citation>
    <scope>NUCLEOTIDE SEQUENCE [LARGE SCALE GENOMIC DNA]</scope>
    <source>
        <strain evidence="1">DO16091913</strain>
        <tissue evidence="1">Muscle</tissue>
    </source>
</reference>
<dbReference type="AlphaFoldDB" id="A0A4D9DXR2"/>
<gene>
    <name evidence="1" type="ORF">DR999_PMT18194</name>
</gene>
<sequence length="99" mass="11387">MYMIKNNISPRPECPIQSKSLRAVHCYRDQFYYFYISACASGKNDTKNETLIPVETAEQMFHRSAPSFCSVMNICLQMASLERQLCNMYNRKVLSGGDT</sequence>
<dbReference type="EMBL" id="QXTE01000308">
    <property type="protein sequence ID" value="TFJ99752.1"/>
    <property type="molecule type" value="Genomic_DNA"/>
</dbReference>
<dbReference type="Proteomes" id="UP000297703">
    <property type="component" value="Unassembled WGS sequence"/>
</dbReference>
<organism evidence="1 2">
    <name type="scientific">Platysternon megacephalum</name>
    <name type="common">big-headed turtle</name>
    <dbReference type="NCBI Taxonomy" id="55544"/>
    <lineage>
        <taxon>Eukaryota</taxon>
        <taxon>Metazoa</taxon>
        <taxon>Chordata</taxon>
        <taxon>Craniata</taxon>
        <taxon>Vertebrata</taxon>
        <taxon>Euteleostomi</taxon>
        <taxon>Archelosauria</taxon>
        <taxon>Testudinata</taxon>
        <taxon>Testudines</taxon>
        <taxon>Cryptodira</taxon>
        <taxon>Durocryptodira</taxon>
        <taxon>Testudinoidea</taxon>
        <taxon>Platysternidae</taxon>
        <taxon>Platysternon</taxon>
    </lineage>
</organism>
<accession>A0A4D9DXR2</accession>
<reference evidence="1 2" key="1">
    <citation type="submission" date="2019-04" db="EMBL/GenBank/DDBJ databases">
        <title>Draft genome of the big-headed turtle Platysternon megacephalum.</title>
        <authorList>
            <person name="Gong S."/>
        </authorList>
    </citation>
    <scope>NUCLEOTIDE SEQUENCE [LARGE SCALE GENOMIC DNA]</scope>
    <source>
        <strain evidence="1">DO16091913</strain>
        <tissue evidence="1">Muscle</tissue>
    </source>
</reference>
<evidence type="ECO:0000313" key="2">
    <source>
        <dbReference type="Proteomes" id="UP000297703"/>
    </source>
</evidence>
<proteinExistence type="predicted"/>